<protein>
    <submittedName>
        <fullName evidence="1">Uncharacterized protein</fullName>
    </submittedName>
</protein>
<dbReference type="AlphaFoldDB" id="A0A645I932"/>
<name>A0A645I932_9ZZZZ</name>
<comment type="caution">
    <text evidence="1">The sequence shown here is derived from an EMBL/GenBank/DDBJ whole genome shotgun (WGS) entry which is preliminary data.</text>
</comment>
<gene>
    <name evidence="1" type="ORF">SDC9_195451</name>
</gene>
<organism evidence="1">
    <name type="scientific">bioreactor metagenome</name>
    <dbReference type="NCBI Taxonomy" id="1076179"/>
    <lineage>
        <taxon>unclassified sequences</taxon>
        <taxon>metagenomes</taxon>
        <taxon>ecological metagenomes</taxon>
    </lineage>
</organism>
<reference evidence="1" key="1">
    <citation type="submission" date="2019-08" db="EMBL/GenBank/DDBJ databases">
        <authorList>
            <person name="Kucharzyk K."/>
            <person name="Murdoch R.W."/>
            <person name="Higgins S."/>
            <person name="Loffler F."/>
        </authorList>
    </citation>
    <scope>NUCLEOTIDE SEQUENCE</scope>
</reference>
<dbReference type="EMBL" id="VSSQ01109647">
    <property type="protein sequence ID" value="MPN47847.1"/>
    <property type="molecule type" value="Genomic_DNA"/>
</dbReference>
<sequence length="132" mass="14886">MDTIDDINPSLQFIPCSYYKQITVDFAEKYGYMLDGILFPYRAESEGANLQNAGLVDREISTLRSLFNKGMPIYIDVYLTAHSRLGGSTPSYVEEVIRRGKEHADGVLIYTHPNPEADPEKYEIVKAGFADK</sequence>
<evidence type="ECO:0000313" key="1">
    <source>
        <dbReference type="EMBL" id="MPN47847.1"/>
    </source>
</evidence>
<accession>A0A645I932</accession>
<proteinExistence type="predicted"/>